<reference evidence="1" key="1">
    <citation type="journal article" date="2012" name="Science">
        <title>Fermentation, hydrogen, and sulfur metabolism in multiple uncultivated bacterial phyla.</title>
        <authorList>
            <person name="Wrighton K.C."/>
            <person name="Thomas B.C."/>
            <person name="Sharon I."/>
            <person name="Miller C.S."/>
            <person name="Castelle C.J."/>
            <person name="VerBerkmoes N.C."/>
            <person name="Wilkins M.J."/>
            <person name="Hettich R.L."/>
            <person name="Lipton M.S."/>
            <person name="Williams K.H."/>
            <person name="Long P.E."/>
            <person name="Banfield J.F."/>
        </authorList>
    </citation>
    <scope>NUCLEOTIDE SEQUENCE [LARGE SCALE GENOMIC DNA]</scope>
</reference>
<feature type="non-terminal residue" evidence="1">
    <location>
        <position position="111"/>
    </location>
</feature>
<proteinExistence type="predicted"/>
<gene>
    <name evidence="1" type="ORF">ACD_4C00266G0001</name>
</gene>
<accession>K2F5Y4</accession>
<dbReference type="EMBL" id="AMFJ01000782">
    <property type="protein sequence ID" value="EKE26491.1"/>
    <property type="molecule type" value="Genomic_DNA"/>
</dbReference>
<dbReference type="AlphaFoldDB" id="K2F5Y4"/>
<protein>
    <submittedName>
        <fullName evidence="1">Uncharacterized protein</fullName>
    </submittedName>
</protein>
<organism evidence="1">
    <name type="scientific">uncultured bacterium</name>
    <name type="common">gcode 4</name>
    <dbReference type="NCBI Taxonomy" id="1234023"/>
    <lineage>
        <taxon>Bacteria</taxon>
        <taxon>environmental samples</taxon>
    </lineage>
</organism>
<sequence>MIHLSFSWSFESITQVHISSCSENVQDCFKSASTKVVFPWSTWAIIAIFLYDTIKKLIIKQKNKPKFPSVFKLKSIIFKFLKRQVNINKRMLKSIDNFKKSISLYLTNVWY</sequence>
<comment type="caution">
    <text evidence="1">The sequence shown here is derived from an EMBL/GenBank/DDBJ whole genome shotgun (WGS) entry which is preliminary data.</text>
</comment>
<name>K2F5Y4_9BACT</name>
<evidence type="ECO:0000313" key="1">
    <source>
        <dbReference type="EMBL" id="EKE26491.1"/>
    </source>
</evidence>